<evidence type="ECO:0000313" key="7">
    <source>
        <dbReference type="EMBL" id="GIJ70205.1"/>
    </source>
</evidence>
<dbReference type="Pfam" id="PF03699">
    <property type="entry name" value="UPF0182"/>
    <property type="match status" value="1"/>
</dbReference>
<dbReference type="Proteomes" id="UP000635606">
    <property type="component" value="Unassembled WGS sequence"/>
</dbReference>
<comment type="caution">
    <text evidence="7">The sequence shown here is derived from an EMBL/GenBank/DDBJ whole genome shotgun (WGS) entry which is preliminary data.</text>
</comment>
<dbReference type="AlphaFoldDB" id="A0A8J3ZZ93"/>
<dbReference type="PANTHER" id="PTHR39344">
    <property type="entry name" value="UPF0182 PROTEIN SLL1060"/>
    <property type="match status" value="1"/>
</dbReference>
<feature type="transmembrane region" description="Helical" evidence="5">
    <location>
        <begin position="102"/>
        <end position="127"/>
    </location>
</feature>
<organism evidence="7 8">
    <name type="scientific">Virgisporangium ochraceum</name>
    <dbReference type="NCBI Taxonomy" id="65505"/>
    <lineage>
        <taxon>Bacteria</taxon>
        <taxon>Bacillati</taxon>
        <taxon>Actinomycetota</taxon>
        <taxon>Actinomycetes</taxon>
        <taxon>Micromonosporales</taxon>
        <taxon>Micromonosporaceae</taxon>
        <taxon>Virgisporangium</taxon>
    </lineage>
</organism>
<keyword evidence="8" id="KW-1185">Reference proteome</keyword>
<dbReference type="GO" id="GO:0005886">
    <property type="term" value="C:plasma membrane"/>
    <property type="evidence" value="ECO:0007669"/>
    <property type="project" value="UniProtKB-SubCell"/>
</dbReference>
<feature type="transmembrane region" description="Helical" evidence="5">
    <location>
        <begin position="259"/>
        <end position="279"/>
    </location>
</feature>
<comment type="caution">
    <text evidence="5">Lacks conserved residue(s) required for the propagation of feature annotation.</text>
</comment>
<proteinExistence type="inferred from homology"/>
<evidence type="ECO:0000256" key="1">
    <source>
        <dbReference type="ARBA" id="ARBA00022475"/>
    </source>
</evidence>
<dbReference type="GO" id="GO:0005576">
    <property type="term" value="C:extracellular region"/>
    <property type="evidence" value="ECO:0007669"/>
    <property type="project" value="TreeGrafter"/>
</dbReference>
<feature type="compositionally biased region" description="Pro residues" evidence="6">
    <location>
        <begin position="985"/>
        <end position="995"/>
    </location>
</feature>
<feature type="region of interest" description="Disordered" evidence="6">
    <location>
        <begin position="958"/>
        <end position="995"/>
    </location>
</feature>
<dbReference type="EMBL" id="BOPH01000073">
    <property type="protein sequence ID" value="GIJ70205.1"/>
    <property type="molecule type" value="Genomic_DNA"/>
</dbReference>
<evidence type="ECO:0000256" key="5">
    <source>
        <dbReference type="HAMAP-Rule" id="MF_01600"/>
    </source>
</evidence>
<feature type="compositionally biased region" description="Low complexity" evidence="6">
    <location>
        <begin position="962"/>
        <end position="971"/>
    </location>
</feature>
<gene>
    <name evidence="7" type="ORF">Voc01_051220</name>
</gene>
<evidence type="ECO:0000256" key="4">
    <source>
        <dbReference type="ARBA" id="ARBA00023136"/>
    </source>
</evidence>
<accession>A0A8J3ZZ93</accession>
<dbReference type="RefSeq" id="WP_203930110.1">
    <property type="nucleotide sequence ID" value="NZ_BOPH01000073.1"/>
</dbReference>
<feature type="transmembrane region" description="Helical" evidence="5">
    <location>
        <begin position="286"/>
        <end position="307"/>
    </location>
</feature>
<dbReference type="PANTHER" id="PTHR39344:SF1">
    <property type="entry name" value="UPF0182 PROTEIN SLL1060"/>
    <property type="match status" value="1"/>
</dbReference>
<comment type="subcellular location">
    <subcellularLocation>
        <location evidence="5">Cell membrane</location>
        <topology evidence="5">Multi-pass membrane protein</topology>
    </subcellularLocation>
</comment>
<evidence type="ECO:0000256" key="2">
    <source>
        <dbReference type="ARBA" id="ARBA00022692"/>
    </source>
</evidence>
<dbReference type="HAMAP" id="MF_01600">
    <property type="entry name" value="UPF0182"/>
    <property type="match status" value="1"/>
</dbReference>
<dbReference type="InterPro" id="IPR005372">
    <property type="entry name" value="UPF0182"/>
</dbReference>
<evidence type="ECO:0000313" key="8">
    <source>
        <dbReference type="Proteomes" id="UP000635606"/>
    </source>
</evidence>
<name>A0A8J3ZZ93_9ACTN</name>
<keyword evidence="3 5" id="KW-1133">Transmembrane helix</keyword>
<keyword evidence="2 5" id="KW-0812">Transmembrane</keyword>
<feature type="transmembrane region" description="Helical" evidence="5">
    <location>
        <begin position="209"/>
        <end position="226"/>
    </location>
</feature>
<feature type="transmembrane region" description="Helical" evidence="5">
    <location>
        <begin position="55"/>
        <end position="81"/>
    </location>
</feature>
<feature type="transmembrane region" description="Helical" evidence="5">
    <location>
        <begin position="163"/>
        <end position="189"/>
    </location>
</feature>
<comment type="similarity">
    <text evidence="5">Belongs to the UPF0182 family.</text>
</comment>
<reference evidence="7" key="1">
    <citation type="submission" date="2021-01" db="EMBL/GenBank/DDBJ databases">
        <title>Whole genome shotgun sequence of Virgisporangium ochraceum NBRC 16418.</title>
        <authorList>
            <person name="Komaki H."/>
            <person name="Tamura T."/>
        </authorList>
    </citation>
    <scope>NUCLEOTIDE SEQUENCE</scope>
    <source>
        <strain evidence="7">NBRC 16418</strain>
    </source>
</reference>
<evidence type="ECO:0000256" key="6">
    <source>
        <dbReference type="SAM" id="MobiDB-lite"/>
    </source>
</evidence>
<protein>
    <recommendedName>
        <fullName evidence="5">UPF0182 protein Voc01_051220</fullName>
    </recommendedName>
</protein>
<evidence type="ECO:0000256" key="3">
    <source>
        <dbReference type="ARBA" id="ARBA00022989"/>
    </source>
</evidence>
<keyword evidence="1 5" id="KW-1003">Cell membrane</keyword>
<sequence length="995" mass="108578">MRTPLSRVSRRGRVTLVVLAVLLVLIAVTDRAFDIWADWLWFDETGYTDVYSGILTTRALLLATFGLGVGLIVAVNLWLAYRMRPLLRPHSAEQHALDRYRMFLLPRMGTWIALIAGLIGLFAGIAAQNRWQQWLLFTNGGSFGVRDPHFGVDVSFYIFEYPFYRYLLGVGFFAVVVSLLGALGLHYLLGGVRLQGAGDRMTPAARAHLTALVAAFVLLKAAAYFLDRRGLLLGSNPSVDNLNGASYTAISALLPAKEILAWISLVVAVAILVFSNAFARNLVWPGVALALLGISAVVIGGIIPAGVQSFTVKPSPREKESPYIQYSINGTRAAYGITDVKTEQYKADVTVPPGELLTDTTTVPNVRLLDPAVVNDTYTQKQQVRGFYEFAEKLDIDRYEVGGKTQDYVVGVREINYNKLSATQSNWQNKHTVFTHGYGFVAAPANRLVCGGLPYFVSGFLGEQQTQGTEECQSATEQIPTSQPRVYYGEQMSEYAIVGKTGGNDSEFDRPSGNTDQYFTYDGKGGIDVGSMSRRILYATHLRETNFLLSSVFNENSKLMYVREPRARVEKVAPFLTIDGDPYPAVVNGRVLWIVDGYTTASTYPYSTKVDLRGATTDATTGEGTFAQQRQDINYLRNSVKATVDAYDGTVTLYSFDDSDPVLRAWNKAFGGKLVKPSSQIPRELTDHLRYPVDQFKVQRDLLSRFHVTAPNEFFSQQDFWQVPADPANNGQEKQPPYYVLAKMPQQDDLNFQLTAAVVPRNRANLAALVSGYYVDGKPVLQVYELPDNTNIQGPAQVHQKMVNQDQARQDITLLESSDSRPVFGNLLSLPIAGGMLYVQPLYIRSTSQDNSFPFLNKVLVNFGDYAAYANTLQAGLEGLVTQANNGRPPAGQAQPPSGTQPPPSNGTQPGANQALVTAAANVQTAIAEVRAAQQSGDFERYGRALKQLDEAMKAFEEAQKAAAAAGSATPSTPPSGSPGASAPPSAPASSAPPG</sequence>
<feature type="region of interest" description="Disordered" evidence="6">
    <location>
        <begin position="882"/>
        <end position="912"/>
    </location>
</feature>
<keyword evidence="4 5" id="KW-0472">Membrane</keyword>